<dbReference type="SMART" id="SM00175">
    <property type="entry name" value="RAB"/>
    <property type="match status" value="1"/>
</dbReference>
<dbReference type="SMART" id="SM00174">
    <property type="entry name" value="RHO"/>
    <property type="match status" value="1"/>
</dbReference>
<dbReference type="InterPro" id="IPR001806">
    <property type="entry name" value="Small_GTPase"/>
</dbReference>
<proteinExistence type="predicted"/>
<dbReference type="PROSITE" id="PS51421">
    <property type="entry name" value="RAS"/>
    <property type="match status" value="1"/>
</dbReference>
<dbReference type="GeneTree" id="ENSGT00940000155328"/>
<dbReference type="InterPro" id="IPR027417">
    <property type="entry name" value="P-loop_NTPase"/>
</dbReference>
<reference evidence="3" key="2">
    <citation type="submission" date="2025-09" db="UniProtKB">
        <authorList>
            <consortium name="Ensembl"/>
        </authorList>
    </citation>
    <scope>IDENTIFICATION</scope>
</reference>
<dbReference type="GO" id="GO:0016020">
    <property type="term" value="C:membrane"/>
    <property type="evidence" value="ECO:0007669"/>
    <property type="project" value="InterPro"/>
</dbReference>
<evidence type="ECO:0008006" key="5">
    <source>
        <dbReference type="Google" id="ProtNLM"/>
    </source>
</evidence>
<dbReference type="SMART" id="SM00173">
    <property type="entry name" value="RAS"/>
    <property type="match status" value="1"/>
</dbReference>
<evidence type="ECO:0000313" key="3">
    <source>
        <dbReference type="Ensembl" id="ENSMMNP00015030033.1"/>
    </source>
</evidence>
<evidence type="ECO:0000256" key="2">
    <source>
        <dbReference type="ARBA" id="ARBA00023134"/>
    </source>
</evidence>
<dbReference type="Pfam" id="PF00071">
    <property type="entry name" value="Ras"/>
    <property type="match status" value="1"/>
</dbReference>
<evidence type="ECO:0000313" key="4">
    <source>
        <dbReference type="Proteomes" id="UP000694561"/>
    </source>
</evidence>
<dbReference type="Gene3D" id="3.40.50.300">
    <property type="entry name" value="P-loop containing nucleotide triphosphate hydrolases"/>
    <property type="match status" value="1"/>
</dbReference>
<dbReference type="InterPro" id="IPR020849">
    <property type="entry name" value="Small_GTPase_Ras-type"/>
</dbReference>
<dbReference type="AlphaFoldDB" id="A0A8C6FEK1"/>
<dbReference type="SUPFAM" id="SSF52540">
    <property type="entry name" value="P-loop containing nucleoside triphosphate hydrolases"/>
    <property type="match status" value="1"/>
</dbReference>
<dbReference type="Ensembl" id="ENSMMNT00015032991.1">
    <property type="protein sequence ID" value="ENSMMNP00015030033.1"/>
    <property type="gene ID" value="ENSMMNG00015021861.1"/>
</dbReference>
<reference evidence="3" key="1">
    <citation type="submission" date="2025-08" db="UniProtKB">
        <authorList>
            <consortium name="Ensembl"/>
        </authorList>
    </citation>
    <scope>IDENTIFICATION</scope>
</reference>
<dbReference type="GO" id="GO:0007165">
    <property type="term" value="P:signal transduction"/>
    <property type="evidence" value="ECO:0007669"/>
    <property type="project" value="InterPro"/>
</dbReference>
<dbReference type="GO" id="GO:0003924">
    <property type="term" value="F:GTPase activity"/>
    <property type="evidence" value="ECO:0007669"/>
    <property type="project" value="InterPro"/>
</dbReference>
<protein>
    <recommendedName>
        <fullName evidence="5">Small monomeric GTPase</fullName>
    </recommendedName>
</protein>
<organism evidence="3 4">
    <name type="scientific">Monodon monoceros</name>
    <name type="common">Narwhal</name>
    <name type="synonym">Ceratodon monodon</name>
    <dbReference type="NCBI Taxonomy" id="40151"/>
    <lineage>
        <taxon>Eukaryota</taxon>
        <taxon>Metazoa</taxon>
        <taxon>Chordata</taxon>
        <taxon>Craniata</taxon>
        <taxon>Vertebrata</taxon>
        <taxon>Euteleostomi</taxon>
        <taxon>Mammalia</taxon>
        <taxon>Eutheria</taxon>
        <taxon>Laurasiatheria</taxon>
        <taxon>Artiodactyla</taxon>
        <taxon>Whippomorpha</taxon>
        <taxon>Cetacea</taxon>
        <taxon>Odontoceti</taxon>
        <taxon>Monodontidae</taxon>
        <taxon>Monodon</taxon>
    </lineage>
</organism>
<dbReference type="PANTHER" id="PTHR24070">
    <property type="entry name" value="RAS, DI-RAS, AND RHEB FAMILY MEMBERS OF SMALL GTPASE SUPERFAMILY"/>
    <property type="match status" value="1"/>
</dbReference>
<keyword evidence="2" id="KW-0342">GTP-binding</keyword>
<dbReference type="PRINTS" id="PR00449">
    <property type="entry name" value="RASTRNSFRMNG"/>
</dbReference>
<evidence type="ECO:0000256" key="1">
    <source>
        <dbReference type="ARBA" id="ARBA00022741"/>
    </source>
</evidence>
<name>A0A8C6FEK1_MONMO</name>
<sequence>MKSLPPAAQVPGYGPRAGGVPMATAGWRDGSCQETYWLVVVGRGGGGKSALTIQFIQSYFVMDYDPTVEDSCPKQCGMRDRAARLDILDTAGQRGVWSYERTVCENWRGFPVGLFSHKGSFDEIRKFQRQILRVKDRDEFPMILIGNKADLDHQRQVTYMEASAKISMNIDQAFHELVRVIRKFQEQECPPSPEPTKEKDKKGCHCVIF</sequence>
<keyword evidence="4" id="KW-1185">Reference proteome</keyword>
<dbReference type="GO" id="GO:0005525">
    <property type="term" value="F:GTP binding"/>
    <property type="evidence" value="ECO:0007669"/>
    <property type="project" value="UniProtKB-KW"/>
</dbReference>
<keyword evidence="1" id="KW-0547">Nucleotide-binding</keyword>
<dbReference type="NCBIfam" id="TIGR00231">
    <property type="entry name" value="small_GTP"/>
    <property type="match status" value="1"/>
</dbReference>
<accession>A0A8C6FEK1</accession>
<dbReference type="InterPro" id="IPR005225">
    <property type="entry name" value="Small_GTP-bd"/>
</dbReference>
<dbReference type="Proteomes" id="UP000694561">
    <property type="component" value="Unplaced"/>
</dbReference>